<feature type="DNA-binding region" description="Homeobox" evidence="5">
    <location>
        <begin position="279"/>
        <end position="338"/>
    </location>
</feature>
<feature type="compositionally biased region" description="Pro residues" evidence="7">
    <location>
        <begin position="419"/>
        <end position="431"/>
    </location>
</feature>
<evidence type="ECO:0000256" key="1">
    <source>
        <dbReference type="ARBA" id="ARBA00004123"/>
    </source>
</evidence>
<evidence type="ECO:0000256" key="2">
    <source>
        <dbReference type="ARBA" id="ARBA00023125"/>
    </source>
</evidence>
<evidence type="ECO:0000256" key="6">
    <source>
        <dbReference type="RuleBase" id="RU000682"/>
    </source>
</evidence>
<dbReference type="EnsemblMetazoa" id="AATE000358-RA">
    <property type="protein sequence ID" value="AATE000358-PA.1"/>
    <property type="gene ID" value="AATE000358"/>
</dbReference>
<feature type="region of interest" description="Disordered" evidence="7">
    <location>
        <begin position="342"/>
        <end position="371"/>
    </location>
</feature>
<dbReference type="PROSITE" id="PS50071">
    <property type="entry name" value="HOMEOBOX_2"/>
    <property type="match status" value="1"/>
</dbReference>
<dbReference type="GO" id="GO:0000981">
    <property type="term" value="F:DNA-binding transcription factor activity, RNA polymerase II-specific"/>
    <property type="evidence" value="ECO:0007669"/>
    <property type="project" value="InterPro"/>
</dbReference>
<dbReference type="AlphaFoldDB" id="A0A182IJJ3"/>
<dbReference type="PANTHER" id="PTHR24340:SF82">
    <property type="entry name" value="HOMEOBOX PROTEIN VND"/>
    <property type="match status" value="1"/>
</dbReference>
<dbReference type="InterPro" id="IPR050394">
    <property type="entry name" value="Homeobox_NK-like"/>
</dbReference>
<feature type="compositionally biased region" description="Polar residues" evidence="7">
    <location>
        <begin position="192"/>
        <end position="211"/>
    </location>
</feature>
<accession>A0A182IJJ3</accession>
<evidence type="ECO:0000256" key="4">
    <source>
        <dbReference type="ARBA" id="ARBA00023242"/>
    </source>
</evidence>
<dbReference type="VEuPathDB" id="VectorBase:AATE000358"/>
<reference evidence="8" key="1">
    <citation type="submission" date="2022-08" db="UniProtKB">
        <authorList>
            <consortium name="EnsemblMetazoa"/>
        </authorList>
    </citation>
    <scope>IDENTIFICATION</scope>
    <source>
        <strain evidence="8">EBRO</strain>
    </source>
</reference>
<dbReference type="SMART" id="SM00389">
    <property type="entry name" value="HOX"/>
    <property type="match status" value="1"/>
</dbReference>
<feature type="region of interest" description="Disordered" evidence="7">
    <location>
        <begin position="396"/>
        <end position="462"/>
    </location>
</feature>
<feature type="region of interest" description="Disordered" evidence="7">
    <location>
        <begin position="192"/>
        <end position="213"/>
    </location>
</feature>
<evidence type="ECO:0000313" key="8">
    <source>
        <dbReference type="EnsemblMetazoa" id="AATE000358-PA.1"/>
    </source>
</evidence>
<keyword evidence="4 5" id="KW-0539">Nucleus</keyword>
<sequence length="462" mass="49715">MLQQGYYDVTHAEVSSGSESNNNTPFSVKDILNMVESGAGVVDGYLNCQMEGTSTHFPYGGYSGYEPQYHPSDPYGMIQHGYLSQSHHHHHDLGYASSSYDFSPAPLPSAPIAASHHLPPPHYSHVQPYGYHNTTGMTANAASSPVLSSVASPVGSELEPGGYGGLGKAVIPELDQPACGFQMHDVRSSMALNSNSSTTGQLDDPTGSSGSPHELLKVKDEPFTSPTTCVTSEHVQELDSLCQMNNNNSEEEMLQKECNTQLVTSSRCELRKNGKLRAKRKPRILFSQGQVLELERRFRQQRYLSAPERETLASILKLTPTQVKIWFQNRRYKSKRVQIEGVATASSSSSSSSSSSLDPSGAGIKCLPPDSSSKGYDDLSLGMAMASGPGGFGSAYHGSTSGNSTALGLPTSTGGTSPGPQPPPPPPPPYPTYGLQYSDHYPTSSPQPALTHPYYEQKATYW</sequence>
<proteinExistence type="predicted"/>
<evidence type="ECO:0000256" key="5">
    <source>
        <dbReference type="PROSITE-ProRule" id="PRU00108"/>
    </source>
</evidence>
<comment type="subcellular location">
    <subcellularLocation>
        <location evidence="1 5 6">Nucleus</location>
    </subcellularLocation>
</comment>
<dbReference type="PANTHER" id="PTHR24340">
    <property type="entry name" value="HOMEOBOX PROTEIN NKX"/>
    <property type="match status" value="1"/>
</dbReference>
<evidence type="ECO:0000256" key="7">
    <source>
        <dbReference type="SAM" id="MobiDB-lite"/>
    </source>
</evidence>
<name>A0A182IJJ3_ANOAO</name>
<dbReference type="SUPFAM" id="SSF46689">
    <property type="entry name" value="Homeodomain-like"/>
    <property type="match status" value="1"/>
</dbReference>
<dbReference type="STRING" id="41427.A0A182IJJ3"/>
<evidence type="ECO:0000256" key="3">
    <source>
        <dbReference type="ARBA" id="ARBA00023155"/>
    </source>
</evidence>
<dbReference type="InterPro" id="IPR009057">
    <property type="entry name" value="Homeodomain-like_sf"/>
</dbReference>
<organism evidence="8">
    <name type="scientific">Anopheles atroparvus</name>
    <name type="common">European mosquito</name>
    <dbReference type="NCBI Taxonomy" id="41427"/>
    <lineage>
        <taxon>Eukaryota</taxon>
        <taxon>Metazoa</taxon>
        <taxon>Ecdysozoa</taxon>
        <taxon>Arthropoda</taxon>
        <taxon>Hexapoda</taxon>
        <taxon>Insecta</taxon>
        <taxon>Pterygota</taxon>
        <taxon>Neoptera</taxon>
        <taxon>Endopterygota</taxon>
        <taxon>Diptera</taxon>
        <taxon>Nematocera</taxon>
        <taxon>Culicoidea</taxon>
        <taxon>Culicidae</taxon>
        <taxon>Anophelinae</taxon>
        <taxon>Anopheles</taxon>
    </lineage>
</organism>
<feature type="compositionally biased region" description="Polar residues" evidence="7">
    <location>
        <begin position="397"/>
        <end position="406"/>
    </location>
</feature>
<dbReference type="GO" id="GO:0030154">
    <property type="term" value="P:cell differentiation"/>
    <property type="evidence" value="ECO:0007669"/>
    <property type="project" value="TreeGrafter"/>
</dbReference>
<dbReference type="CDD" id="cd00086">
    <property type="entry name" value="homeodomain"/>
    <property type="match status" value="1"/>
</dbReference>
<dbReference type="InterPro" id="IPR017970">
    <property type="entry name" value="Homeobox_CS"/>
</dbReference>
<feature type="compositionally biased region" description="Low complexity" evidence="7">
    <location>
        <begin position="346"/>
        <end position="356"/>
    </location>
</feature>
<keyword evidence="3 5" id="KW-0371">Homeobox</keyword>
<dbReference type="PRINTS" id="PR00024">
    <property type="entry name" value="HOMEOBOX"/>
</dbReference>
<dbReference type="InterPro" id="IPR020479">
    <property type="entry name" value="HD_metazoa"/>
</dbReference>
<protein>
    <submittedName>
        <fullName evidence="8">Uncharacterized protein</fullName>
    </submittedName>
</protein>
<dbReference type="GO" id="GO:0005634">
    <property type="term" value="C:nucleus"/>
    <property type="evidence" value="ECO:0007669"/>
    <property type="project" value="UniProtKB-SubCell"/>
</dbReference>
<keyword evidence="2 5" id="KW-0238">DNA-binding</keyword>
<dbReference type="InterPro" id="IPR001356">
    <property type="entry name" value="HD"/>
</dbReference>
<dbReference type="GO" id="GO:0000978">
    <property type="term" value="F:RNA polymerase II cis-regulatory region sequence-specific DNA binding"/>
    <property type="evidence" value="ECO:0007669"/>
    <property type="project" value="TreeGrafter"/>
</dbReference>
<dbReference type="PROSITE" id="PS00027">
    <property type="entry name" value="HOMEOBOX_1"/>
    <property type="match status" value="1"/>
</dbReference>
<dbReference type="Pfam" id="PF00046">
    <property type="entry name" value="Homeodomain"/>
    <property type="match status" value="1"/>
</dbReference>
<dbReference type="Gene3D" id="1.10.10.60">
    <property type="entry name" value="Homeodomain-like"/>
    <property type="match status" value="1"/>
</dbReference>